<evidence type="ECO:0000313" key="3">
    <source>
        <dbReference type="Proteomes" id="UP000325440"/>
    </source>
</evidence>
<dbReference type="InterPro" id="IPR000477">
    <property type="entry name" value="RT_dom"/>
</dbReference>
<name>A0A5E4NQP9_9HEMI</name>
<organism evidence="2 3">
    <name type="scientific">Cinara cedri</name>
    <dbReference type="NCBI Taxonomy" id="506608"/>
    <lineage>
        <taxon>Eukaryota</taxon>
        <taxon>Metazoa</taxon>
        <taxon>Ecdysozoa</taxon>
        <taxon>Arthropoda</taxon>
        <taxon>Hexapoda</taxon>
        <taxon>Insecta</taxon>
        <taxon>Pterygota</taxon>
        <taxon>Neoptera</taxon>
        <taxon>Paraneoptera</taxon>
        <taxon>Hemiptera</taxon>
        <taxon>Sternorrhyncha</taxon>
        <taxon>Aphidomorpha</taxon>
        <taxon>Aphidoidea</taxon>
        <taxon>Aphididae</taxon>
        <taxon>Lachninae</taxon>
        <taxon>Cinara</taxon>
    </lineage>
</organism>
<feature type="domain" description="Reverse transcriptase" evidence="1">
    <location>
        <begin position="70"/>
        <end position="307"/>
    </location>
</feature>
<dbReference type="PANTHER" id="PTHR47027">
    <property type="entry name" value="REVERSE TRANSCRIPTASE DOMAIN-CONTAINING PROTEIN"/>
    <property type="match status" value="1"/>
</dbReference>
<keyword evidence="3" id="KW-1185">Reference proteome</keyword>
<dbReference type="PROSITE" id="PS50878">
    <property type="entry name" value="RT_POL"/>
    <property type="match status" value="1"/>
</dbReference>
<dbReference type="CDD" id="cd01650">
    <property type="entry name" value="RT_nLTR_like"/>
    <property type="match status" value="1"/>
</dbReference>
<dbReference type="AlphaFoldDB" id="A0A5E4NQP9"/>
<accession>A0A5E4NQP9</accession>
<dbReference type="GO" id="GO:0003964">
    <property type="term" value="F:RNA-directed DNA polymerase activity"/>
    <property type="evidence" value="ECO:0007669"/>
    <property type="project" value="UniProtKB-KW"/>
</dbReference>
<keyword evidence="2" id="KW-0808">Transferase</keyword>
<protein>
    <submittedName>
        <fullName evidence="2">Reverse transcriptase domain</fullName>
    </submittedName>
</protein>
<sequence>MVNKEAKRAKEEWFENMCSEVENCLIRVLSDKAYKIIKRFFGIYKSGGKVLRRKDTLEGTGKEALCNITNAYETGELPEDFEKCVMILIPKKQKAKRCEEYRTLSLISHALKILTKIVHKRIEKKIEDILTEDQFGFRKNRGTREAILCLRLIIEKMFRINKPIYIAFVDLKKTFDNVRWEKLFLIMDKIDIDFKDKKLIHKLYINEKAEALKDLKEEDIGGIKIGGMLVQMLRFADDIAMVADSEENLERMLQKMNNTLKQEYNMNINKTKIKILVGSRQQVDTNIIMDGIKLENINSYTYLGSRVMSNGKSATDFRCRIAQAKQAFFKKKKLLTRNVININIRKILMKTLVWSVALYGAESWTILKPDRRKIEVFETWC</sequence>
<dbReference type="PANTHER" id="PTHR47027:SF20">
    <property type="entry name" value="REVERSE TRANSCRIPTASE-LIKE PROTEIN WITH RNA-DIRECTED DNA POLYMERASE DOMAIN"/>
    <property type="match status" value="1"/>
</dbReference>
<gene>
    <name evidence="2" type="ORF">CINCED_3A019801</name>
</gene>
<dbReference type="Pfam" id="PF00078">
    <property type="entry name" value="RVT_1"/>
    <property type="match status" value="2"/>
</dbReference>
<proteinExistence type="predicted"/>
<keyword evidence="2" id="KW-0695">RNA-directed DNA polymerase</keyword>
<reference evidence="2 3" key="1">
    <citation type="submission" date="2019-08" db="EMBL/GenBank/DDBJ databases">
        <authorList>
            <person name="Alioto T."/>
            <person name="Alioto T."/>
            <person name="Gomez Garrido J."/>
        </authorList>
    </citation>
    <scope>NUCLEOTIDE SEQUENCE [LARGE SCALE GENOMIC DNA]</scope>
</reference>
<evidence type="ECO:0000313" key="2">
    <source>
        <dbReference type="EMBL" id="VVC45686.1"/>
    </source>
</evidence>
<dbReference type="SUPFAM" id="SSF56672">
    <property type="entry name" value="DNA/RNA polymerases"/>
    <property type="match status" value="1"/>
</dbReference>
<dbReference type="EMBL" id="CABPRJ010002409">
    <property type="protein sequence ID" value="VVC45686.1"/>
    <property type="molecule type" value="Genomic_DNA"/>
</dbReference>
<dbReference type="InterPro" id="IPR043502">
    <property type="entry name" value="DNA/RNA_pol_sf"/>
</dbReference>
<keyword evidence="2" id="KW-0548">Nucleotidyltransferase</keyword>
<evidence type="ECO:0000259" key="1">
    <source>
        <dbReference type="PROSITE" id="PS50878"/>
    </source>
</evidence>
<dbReference type="Proteomes" id="UP000325440">
    <property type="component" value="Unassembled WGS sequence"/>
</dbReference>
<dbReference type="OrthoDB" id="10033659at2759"/>